<dbReference type="Proteomes" id="UP001082899">
    <property type="component" value="Unassembled WGS sequence"/>
</dbReference>
<comment type="caution">
    <text evidence="2">The sequence shown here is derived from an EMBL/GenBank/DDBJ whole genome shotgun (WGS) entry which is preliminary data.</text>
</comment>
<dbReference type="Gene3D" id="2.40.128.110">
    <property type="entry name" value="Lipid/polyisoprenoid-binding, YceI-like"/>
    <property type="match status" value="1"/>
</dbReference>
<evidence type="ECO:0000259" key="1">
    <source>
        <dbReference type="SMART" id="SM00867"/>
    </source>
</evidence>
<dbReference type="InterPro" id="IPR036761">
    <property type="entry name" value="TTHA0802/YceI-like_sf"/>
</dbReference>
<protein>
    <submittedName>
        <fullName evidence="2">YceI family protein</fullName>
    </submittedName>
</protein>
<organism evidence="2 3">
    <name type="scientific">Robbsia betulipollinis</name>
    <dbReference type="NCBI Taxonomy" id="2981849"/>
    <lineage>
        <taxon>Bacteria</taxon>
        <taxon>Pseudomonadati</taxon>
        <taxon>Pseudomonadota</taxon>
        <taxon>Betaproteobacteria</taxon>
        <taxon>Burkholderiales</taxon>
        <taxon>Burkholderiaceae</taxon>
        <taxon>Robbsia</taxon>
    </lineage>
</organism>
<dbReference type="InterPro" id="IPR007372">
    <property type="entry name" value="Lipid/polyisoprenoid-bd_YceI"/>
</dbReference>
<dbReference type="SMART" id="SM00867">
    <property type="entry name" value="YceI"/>
    <property type="match status" value="1"/>
</dbReference>
<feature type="domain" description="Lipid/polyisoprenoid-binding YceI-like" evidence="1">
    <location>
        <begin position="2"/>
        <end position="162"/>
    </location>
</feature>
<evidence type="ECO:0000313" key="2">
    <source>
        <dbReference type="EMBL" id="MCY0388861.1"/>
    </source>
</evidence>
<gene>
    <name evidence="2" type="ORF">OVY01_16935</name>
</gene>
<keyword evidence="3" id="KW-1185">Reference proteome</keyword>
<sequence>MAAPINAAKSTVITTSKQMNVAVDGMFKKIGGDVTFDPAKPGAGSAHVTIDIASYDIGSEEYNKTLREKEWFDAKAYPQANFASSAIVPAGAGKLNVTGKLTIKGKTQDVTVPLTVTQQAGDQVFDGVLAIKRLAFGIGANEWKDTSVVADEVQIKFHLVVAR</sequence>
<dbReference type="PANTHER" id="PTHR34406:SF1">
    <property type="entry name" value="PROTEIN YCEI"/>
    <property type="match status" value="1"/>
</dbReference>
<accession>A0ABT3ZQN2</accession>
<dbReference type="PANTHER" id="PTHR34406">
    <property type="entry name" value="PROTEIN YCEI"/>
    <property type="match status" value="1"/>
</dbReference>
<dbReference type="EMBL" id="JAPMXC010000006">
    <property type="protein sequence ID" value="MCY0388861.1"/>
    <property type="molecule type" value="Genomic_DNA"/>
</dbReference>
<reference evidence="2" key="1">
    <citation type="submission" date="2022-11" db="EMBL/GenBank/DDBJ databases">
        <title>Robbsia betulipollinis sp. nov., isolated from pollen of birch (Betula pendula).</title>
        <authorList>
            <person name="Shi H."/>
            <person name="Ambika Manirajan B."/>
            <person name="Ratering S."/>
            <person name="Geissler-Plaum R."/>
            <person name="Schnell S."/>
        </authorList>
    </citation>
    <scope>NUCLEOTIDE SEQUENCE</scope>
    <source>
        <strain evidence="2">Bb-Pol-6</strain>
    </source>
</reference>
<dbReference type="RefSeq" id="WP_267848877.1">
    <property type="nucleotide sequence ID" value="NZ_JAPMXC010000006.1"/>
</dbReference>
<dbReference type="SUPFAM" id="SSF101874">
    <property type="entry name" value="YceI-like"/>
    <property type="match status" value="1"/>
</dbReference>
<proteinExistence type="predicted"/>
<evidence type="ECO:0000313" key="3">
    <source>
        <dbReference type="Proteomes" id="UP001082899"/>
    </source>
</evidence>
<dbReference type="Pfam" id="PF04264">
    <property type="entry name" value="YceI"/>
    <property type="match status" value="1"/>
</dbReference>
<name>A0ABT3ZQN2_9BURK</name>